<gene>
    <name evidence="10" type="ORF">SBF1_2880006</name>
</gene>
<dbReference type="GO" id="GO:0005886">
    <property type="term" value="C:plasma membrane"/>
    <property type="evidence" value="ECO:0007669"/>
    <property type="project" value="UniProtKB-SubCell"/>
</dbReference>
<dbReference type="InterPro" id="IPR020846">
    <property type="entry name" value="MFS_dom"/>
</dbReference>
<accession>A0A2U3KUY6</accession>
<keyword evidence="5 8" id="KW-0812">Transmembrane</keyword>
<comment type="subcellular location">
    <subcellularLocation>
        <location evidence="1">Cell inner membrane</location>
        <topology evidence="1">Multi-pass membrane protein</topology>
    </subcellularLocation>
</comment>
<reference evidence="11" key="1">
    <citation type="submission" date="2018-02" db="EMBL/GenBank/DDBJ databases">
        <authorList>
            <person name="Hausmann B."/>
        </authorList>
    </citation>
    <scope>NUCLEOTIDE SEQUENCE [LARGE SCALE GENOMIC DNA]</scope>
    <source>
        <strain evidence="11">Peat soil MAG SbF1</strain>
    </source>
</reference>
<feature type="domain" description="Major facilitator superfamily (MFS) profile" evidence="9">
    <location>
        <begin position="16"/>
        <end position="391"/>
    </location>
</feature>
<keyword evidence="2" id="KW-0813">Transport</keyword>
<sequence length="410" mass="44559">MRDRYSCLLHVDKTMRTTTRLIGHYLCLYGAIGIYLPFLPVFLAASGLDSLQIGFLLAIGPSTSIFAQIAWGNFADKHNRRKEYLVIALTGTAIVCMTLTFFKSLSLLALLLFLYALFNSATSPLTDGLALDAVADTSHFGLLRRWGSLGFAVTAVTGGVFFSHLPVRLFGVVAGSLYAMTLLWTVGLPNPRKWNRPTGAAFPLIEVLKVPGVKPLLLVLLLVMVPYAAYSSFLGWHLQSLGASRLWVGIAWTVAALSEVPIFGLGSRWLIRTSARSLMAGSALIFAVRWLAYAYIQSYPIIVFLQLAQSLSFALFYLAAVEYLTKLVPHELRSCAQSLMQGIGFGVSAIVGSTVGGWLVKTGGIFILYILMAILSGLGALCSFVYLRNKPSVENVNNLSKGIRSPKGSD</sequence>
<feature type="transmembrane region" description="Helical" evidence="8">
    <location>
        <begin position="84"/>
        <end position="102"/>
    </location>
</feature>
<evidence type="ECO:0000256" key="1">
    <source>
        <dbReference type="ARBA" id="ARBA00004429"/>
    </source>
</evidence>
<feature type="transmembrane region" description="Helical" evidence="8">
    <location>
        <begin position="51"/>
        <end position="72"/>
    </location>
</feature>
<evidence type="ECO:0000256" key="2">
    <source>
        <dbReference type="ARBA" id="ARBA00022448"/>
    </source>
</evidence>
<dbReference type="Gene3D" id="1.20.1250.20">
    <property type="entry name" value="MFS general substrate transporter like domains"/>
    <property type="match status" value="2"/>
</dbReference>
<keyword evidence="3" id="KW-1003">Cell membrane</keyword>
<dbReference type="SUPFAM" id="SSF103473">
    <property type="entry name" value="MFS general substrate transporter"/>
    <property type="match status" value="1"/>
</dbReference>
<keyword evidence="6 8" id="KW-1133">Transmembrane helix</keyword>
<feature type="transmembrane region" description="Helical" evidence="8">
    <location>
        <begin position="169"/>
        <end position="188"/>
    </location>
</feature>
<feature type="transmembrane region" description="Helical" evidence="8">
    <location>
        <begin position="278"/>
        <end position="296"/>
    </location>
</feature>
<evidence type="ECO:0000313" key="10">
    <source>
        <dbReference type="EMBL" id="SPF43475.1"/>
    </source>
</evidence>
<dbReference type="PANTHER" id="PTHR23522:SF10">
    <property type="entry name" value="3-PHENYLPROPIONIC ACID TRANSPORTER-RELATED"/>
    <property type="match status" value="1"/>
</dbReference>
<dbReference type="PANTHER" id="PTHR23522">
    <property type="entry name" value="BLL5896 PROTEIN"/>
    <property type="match status" value="1"/>
</dbReference>
<keyword evidence="4" id="KW-0997">Cell inner membrane</keyword>
<feature type="transmembrane region" description="Helical" evidence="8">
    <location>
        <begin position="246"/>
        <end position="266"/>
    </location>
</feature>
<dbReference type="AlphaFoldDB" id="A0A2U3KUY6"/>
<evidence type="ECO:0000256" key="8">
    <source>
        <dbReference type="SAM" id="Phobius"/>
    </source>
</evidence>
<evidence type="ECO:0000256" key="5">
    <source>
        <dbReference type="ARBA" id="ARBA00022692"/>
    </source>
</evidence>
<dbReference type="InterPro" id="IPR024989">
    <property type="entry name" value="MFS_assoc_dom"/>
</dbReference>
<evidence type="ECO:0000256" key="3">
    <source>
        <dbReference type="ARBA" id="ARBA00022475"/>
    </source>
</evidence>
<dbReference type="PIRSF" id="PIRSF004925">
    <property type="entry name" value="HcaT"/>
    <property type="match status" value="1"/>
</dbReference>
<proteinExistence type="predicted"/>
<feature type="transmembrane region" description="Helical" evidence="8">
    <location>
        <begin position="366"/>
        <end position="387"/>
    </location>
</feature>
<feature type="transmembrane region" description="Helical" evidence="8">
    <location>
        <begin position="216"/>
        <end position="234"/>
    </location>
</feature>
<keyword evidence="7 8" id="KW-0472">Membrane</keyword>
<dbReference type="GO" id="GO:0015528">
    <property type="term" value="F:lactose:proton symporter activity"/>
    <property type="evidence" value="ECO:0007669"/>
    <property type="project" value="TreeGrafter"/>
</dbReference>
<evidence type="ECO:0000256" key="7">
    <source>
        <dbReference type="ARBA" id="ARBA00023136"/>
    </source>
</evidence>
<dbReference type="Pfam" id="PF12832">
    <property type="entry name" value="MFS_1_like"/>
    <property type="match status" value="1"/>
</dbReference>
<dbReference type="InterPro" id="IPR026032">
    <property type="entry name" value="HcaT-like"/>
</dbReference>
<name>A0A2U3KUY6_9FIRM</name>
<dbReference type="PROSITE" id="PS50850">
    <property type="entry name" value="MFS"/>
    <property type="match status" value="1"/>
</dbReference>
<feature type="transmembrane region" description="Helical" evidence="8">
    <location>
        <begin position="342"/>
        <end position="360"/>
    </location>
</feature>
<evidence type="ECO:0000259" key="9">
    <source>
        <dbReference type="PROSITE" id="PS50850"/>
    </source>
</evidence>
<feature type="transmembrane region" description="Helical" evidence="8">
    <location>
        <begin position="302"/>
        <end position="321"/>
    </location>
</feature>
<dbReference type="OrthoDB" id="65739at2"/>
<evidence type="ECO:0000313" key="11">
    <source>
        <dbReference type="Proteomes" id="UP000238916"/>
    </source>
</evidence>
<dbReference type="EMBL" id="OMOF01000210">
    <property type="protein sequence ID" value="SPF43475.1"/>
    <property type="molecule type" value="Genomic_DNA"/>
</dbReference>
<dbReference type="InterPro" id="IPR036259">
    <property type="entry name" value="MFS_trans_sf"/>
</dbReference>
<dbReference type="Proteomes" id="UP000238916">
    <property type="component" value="Unassembled WGS sequence"/>
</dbReference>
<organism evidence="10 11">
    <name type="scientific">Candidatus Desulfosporosinus infrequens</name>
    <dbReference type="NCBI Taxonomy" id="2043169"/>
    <lineage>
        <taxon>Bacteria</taxon>
        <taxon>Bacillati</taxon>
        <taxon>Bacillota</taxon>
        <taxon>Clostridia</taxon>
        <taxon>Eubacteriales</taxon>
        <taxon>Desulfitobacteriaceae</taxon>
        <taxon>Desulfosporosinus</taxon>
    </lineage>
</organism>
<evidence type="ECO:0000256" key="6">
    <source>
        <dbReference type="ARBA" id="ARBA00022989"/>
    </source>
</evidence>
<protein>
    <submittedName>
        <fullName evidence="10">Putative Major facilitator superfamily protein</fullName>
    </submittedName>
</protein>
<feature type="transmembrane region" description="Helical" evidence="8">
    <location>
        <begin position="21"/>
        <end position="45"/>
    </location>
</feature>
<dbReference type="GO" id="GO:0030395">
    <property type="term" value="F:lactose binding"/>
    <property type="evidence" value="ECO:0007669"/>
    <property type="project" value="TreeGrafter"/>
</dbReference>
<evidence type="ECO:0000256" key="4">
    <source>
        <dbReference type="ARBA" id="ARBA00022519"/>
    </source>
</evidence>